<dbReference type="SUPFAM" id="SSF160980">
    <property type="entry name" value="SSO1389-like"/>
    <property type="match status" value="1"/>
</dbReference>
<reference evidence="1 2" key="1">
    <citation type="submission" date="2010-11" db="EMBL/GenBank/DDBJ databases">
        <title>The complete genome of Thermotoga thermarum DSM 5069.</title>
        <authorList>
            <consortium name="US DOE Joint Genome Institute (JGI-PGF)"/>
            <person name="Lucas S."/>
            <person name="Copeland A."/>
            <person name="Lapidus A."/>
            <person name="Bruce D."/>
            <person name="Goodwin L."/>
            <person name="Pitluck S."/>
            <person name="Kyrpides N."/>
            <person name="Mavromatis K."/>
            <person name="Ivanova N."/>
            <person name="Zeytun A."/>
            <person name="Brettin T."/>
            <person name="Detter J.C."/>
            <person name="Tapia R."/>
            <person name="Han C."/>
            <person name="Land M."/>
            <person name="Hauser L."/>
            <person name="Markowitz V."/>
            <person name="Cheng J.-F."/>
            <person name="Hugenholtz P."/>
            <person name="Woyke T."/>
            <person name="Wu D."/>
            <person name="Spring S."/>
            <person name="Schroeder M."/>
            <person name="Brambilla E."/>
            <person name="Klenk H.-P."/>
            <person name="Eisen J.A."/>
        </authorList>
    </citation>
    <scope>NUCLEOTIDE SEQUENCE [LARGE SCALE GENOMIC DNA]</scope>
    <source>
        <strain evidence="1 2">DSM 5069</strain>
    </source>
</reference>
<dbReference type="OrthoDB" id="9777703at2"/>
<dbReference type="InterPro" id="IPR011742">
    <property type="entry name" value="CRISPR-assoc_prot_TM1812"/>
</dbReference>
<proteinExistence type="predicted"/>
<name>F7YTN3_9THEM</name>
<accession>F7YTN3</accession>
<dbReference type="KEGG" id="tta:Theth_1183"/>
<dbReference type="NCBIfam" id="TIGR02549">
    <property type="entry name" value="CRISPR_DxTHG"/>
    <property type="match status" value="1"/>
</dbReference>
<organism evidence="1 2">
    <name type="scientific">Pseudothermotoga thermarum DSM 5069</name>
    <dbReference type="NCBI Taxonomy" id="688269"/>
    <lineage>
        <taxon>Bacteria</taxon>
        <taxon>Thermotogati</taxon>
        <taxon>Thermotogota</taxon>
        <taxon>Thermotogae</taxon>
        <taxon>Thermotogales</taxon>
        <taxon>Thermotogaceae</taxon>
        <taxon>Pseudothermotoga</taxon>
    </lineage>
</organism>
<dbReference type="Proteomes" id="UP000006804">
    <property type="component" value="Chromosome"/>
</dbReference>
<gene>
    <name evidence="1" type="ORF">Theth_1183</name>
</gene>
<dbReference type="RefSeq" id="WP_013932474.1">
    <property type="nucleotide sequence ID" value="NC_015707.1"/>
</dbReference>
<evidence type="ECO:0000313" key="1">
    <source>
        <dbReference type="EMBL" id="AEH51255.1"/>
    </source>
</evidence>
<evidence type="ECO:0000313" key="2">
    <source>
        <dbReference type="Proteomes" id="UP000006804"/>
    </source>
</evidence>
<protein>
    <submittedName>
        <fullName evidence="1">CRISPR-associated protein, TM1812 family</fullName>
    </submittedName>
</protein>
<dbReference type="eggNOG" id="COG1517">
    <property type="taxonomic scope" value="Bacteria"/>
</dbReference>
<keyword evidence="2" id="KW-1185">Reference proteome</keyword>
<dbReference type="InterPro" id="IPR013383">
    <property type="entry name" value="CRISPR-assoc_prot_DxTHG_CS"/>
</dbReference>
<sequence length="411" mass="46917">MKALCFLGTGKYQAVTYTWVDTDGNAKSYSTELFPEAVYHIFEPSMVYVFVTKEAKERYLPKLQERLKDKLYPVDIPDGKSEGQLWEIFEKCADIVKDGDEIILDITHAFRSLPLIVFTVAMYLRQTKNVTVKHIVYGAFEARDENNCAPIFDLTAMVDLLDWINGVNAFVNYAAAEIFAEKLVHTQKKLRMGGGTISSELPTHLQEIGKKLRTLSLNLHMNRPIEVMKDANDLLSMLGRAQAELQTWAKPFAAIAKTLSKEISELAYAEAEKLTKQNLEKQLAIIAYCIRKNLIIQALTLARELAINCLFFSCGMKDRWLKQREREEIEKLINSYAQEQREESQKDGRIEPSCPDELKASLGRIWKDISTVRNDIAHCGMRESPIRADTAVEKAKGIYDELRRLLDHISE</sequence>
<dbReference type="HOGENOM" id="CLU_025124_1_0_0"/>
<dbReference type="AlphaFoldDB" id="F7YTN3"/>
<dbReference type="STRING" id="688269.Theth_1183"/>
<dbReference type="PATRIC" id="fig|688269.3.peg.1217"/>
<dbReference type="NCBIfam" id="TIGR02221">
    <property type="entry name" value="cas_TM1812"/>
    <property type="match status" value="1"/>
</dbReference>
<dbReference type="CDD" id="cd09732">
    <property type="entry name" value="Csx1_III-U"/>
    <property type="match status" value="1"/>
</dbReference>
<dbReference type="EMBL" id="CP002351">
    <property type="protein sequence ID" value="AEH51255.1"/>
    <property type="molecule type" value="Genomic_DNA"/>
</dbReference>